<dbReference type="EMBL" id="CCSD01000056">
    <property type="protein sequence ID" value="CDZ89007.1"/>
    <property type="molecule type" value="Genomic_DNA"/>
</dbReference>
<gene>
    <name evidence="1" type="ORF">RHRU231_450174</name>
</gene>
<sequence>MWARAVWRPGDIALEPCTSLADVVWRCGQAGGVPYVRCEALQAWVKLAPVATELVVDLDIYDNYPVRIPDARRRWE</sequence>
<dbReference type="Proteomes" id="UP000042997">
    <property type="component" value="Unassembled WGS sequence"/>
</dbReference>
<protein>
    <submittedName>
        <fullName evidence="1">Uncharacterized protein</fullName>
    </submittedName>
</protein>
<name>A0A098BLC8_9NOCA</name>
<dbReference type="AlphaFoldDB" id="A0A098BLC8"/>
<reference evidence="1 2" key="1">
    <citation type="journal article" date="2014" name="Genome Announc.">
        <title>Draft Genome Sequence of Propane- and Butane-Oxidizing Actinobacterium Rhodococcus ruber IEGM 231.</title>
        <authorList>
            <person name="Ivshina I.B."/>
            <person name="Kuyukina M.S."/>
            <person name="Krivoruchko A.V."/>
            <person name="Barbe V."/>
            <person name="Fischer C."/>
        </authorList>
    </citation>
    <scope>NUCLEOTIDE SEQUENCE [LARGE SCALE GENOMIC DNA]</scope>
</reference>
<organism evidence="1 2">
    <name type="scientific">Rhodococcus ruber</name>
    <dbReference type="NCBI Taxonomy" id="1830"/>
    <lineage>
        <taxon>Bacteria</taxon>
        <taxon>Bacillati</taxon>
        <taxon>Actinomycetota</taxon>
        <taxon>Actinomycetes</taxon>
        <taxon>Mycobacteriales</taxon>
        <taxon>Nocardiaceae</taxon>
        <taxon>Rhodococcus</taxon>
    </lineage>
</organism>
<accession>A0A098BLC8</accession>
<proteinExistence type="predicted"/>
<evidence type="ECO:0000313" key="1">
    <source>
        <dbReference type="EMBL" id="CDZ89007.1"/>
    </source>
</evidence>
<evidence type="ECO:0000313" key="2">
    <source>
        <dbReference type="Proteomes" id="UP000042997"/>
    </source>
</evidence>